<reference evidence="1" key="1">
    <citation type="submission" date="2023-06" db="EMBL/GenBank/DDBJ databases">
        <authorList>
            <consortium name="Clinical and Environmental Microbiology Branch: Whole genome sequencing antimicrobial resistance pathogens in the healthcare setting"/>
        </authorList>
    </citation>
    <scope>NUCLEOTIDE SEQUENCE</scope>
    <source>
        <strain evidence="1">2021CK-01020</strain>
    </source>
</reference>
<dbReference type="InterPro" id="IPR010416">
    <property type="entry name" value="DUF1010"/>
</dbReference>
<evidence type="ECO:0000313" key="2">
    <source>
        <dbReference type="Proteomes" id="UP001297540"/>
    </source>
</evidence>
<proteinExistence type="predicted"/>
<gene>
    <name evidence="1" type="ORF">L4V69_37550</name>
</gene>
<sequence>MSNVSPLTRFMRAATCSSAPPCSKGFEAFWASSACQPSATSYHACSAAPLPWPSAFSWAAPFFKAGRSLLAFGSNSAGYRKFNRPFLRVWRVGSGRASAALGTDRAQIGGSCVGFRHRGATQRLSA</sequence>
<organism evidence="1 2">
    <name type="scientific">Pseudomonas aeruginosa</name>
    <dbReference type="NCBI Taxonomy" id="287"/>
    <lineage>
        <taxon>Bacteria</taxon>
        <taxon>Pseudomonadati</taxon>
        <taxon>Pseudomonadota</taxon>
        <taxon>Gammaproteobacteria</taxon>
        <taxon>Pseudomonadales</taxon>
        <taxon>Pseudomonadaceae</taxon>
        <taxon>Pseudomonas</taxon>
    </lineage>
</organism>
<dbReference type="Proteomes" id="UP001297540">
    <property type="component" value="Chromosome"/>
</dbReference>
<evidence type="ECO:0000313" key="1">
    <source>
        <dbReference type="EMBL" id="WOS78112.1"/>
    </source>
</evidence>
<dbReference type="Pfam" id="PF06231">
    <property type="entry name" value="DUF1010"/>
    <property type="match status" value="1"/>
</dbReference>
<dbReference type="EMBL" id="CP136986">
    <property type="protein sequence ID" value="WOS78112.1"/>
    <property type="molecule type" value="Genomic_DNA"/>
</dbReference>
<protein>
    <submittedName>
        <fullName evidence="1">DUF1010 domain-containing protein</fullName>
    </submittedName>
</protein>
<reference evidence="1" key="2">
    <citation type="submission" date="2023-10" db="EMBL/GenBank/DDBJ databases">
        <title>Pathogen: clinical or host-associated sample.</title>
        <authorList>
            <person name="Hergert J."/>
            <person name="Casey R."/>
            <person name="Wagner J."/>
            <person name="Young E.L."/>
            <person name="Oakeson K.F."/>
        </authorList>
    </citation>
    <scope>NUCLEOTIDE SEQUENCE</scope>
    <source>
        <strain evidence="1">2021CK-01020</strain>
    </source>
</reference>
<dbReference type="AlphaFoldDB" id="A0AAQ3QWY6"/>
<name>A0AAQ3QWY6_PSEAI</name>
<accession>A0AAQ3QWY6</accession>